<evidence type="ECO:0000313" key="3">
    <source>
        <dbReference type="WBParaSite" id="nRc.2.0.1.t11682-RA"/>
    </source>
</evidence>
<dbReference type="Proteomes" id="UP000887565">
    <property type="component" value="Unplaced"/>
</dbReference>
<evidence type="ECO:0000256" key="1">
    <source>
        <dbReference type="SAM" id="MobiDB-lite"/>
    </source>
</evidence>
<reference evidence="3" key="1">
    <citation type="submission" date="2022-11" db="UniProtKB">
        <authorList>
            <consortium name="WormBaseParasite"/>
        </authorList>
    </citation>
    <scope>IDENTIFICATION</scope>
</reference>
<dbReference type="AlphaFoldDB" id="A0A915ICQ6"/>
<feature type="region of interest" description="Disordered" evidence="1">
    <location>
        <begin position="48"/>
        <end position="84"/>
    </location>
</feature>
<feature type="compositionally biased region" description="Acidic residues" evidence="1">
    <location>
        <begin position="54"/>
        <end position="72"/>
    </location>
</feature>
<feature type="compositionally biased region" description="Basic and acidic residues" evidence="1">
    <location>
        <begin position="73"/>
        <end position="84"/>
    </location>
</feature>
<dbReference type="WBParaSite" id="nRc.2.0.1.t11682-RA">
    <property type="protein sequence ID" value="nRc.2.0.1.t11682-RA"/>
    <property type="gene ID" value="nRc.2.0.1.g11682"/>
</dbReference>
<sequence>MKPDSFRCCTSSDSIGQCRLTLDTDSVGRHPPSWPMRSQTPEKIFHYKFNSQNEPDENTMPDNDPEWLEADDTEVREARDEEET</sequence>
<name>A0A915ICQ6_ROMCU</name>
<organism evidence="2 3">
    <name type="scientific">Romanomermis culicivorax</name>
    <name type="common">Nematode worm</name>
    <dbReference type="NCBI Taxonomy" id="13658"/>
    <lineage>
        <taxon>Eukaryota</taxon>
        <taxon>Metazoa</taxon>
        <taxon>Ecdysozoa</taxon>
        <taxon>Nematoda</taxon>
        <taxon>Enoplea</taxon>
        <taxon>Dorylaimia</taxon>
        <taxon>Mermithida</taxon>
        <taxon>Mermithoidea</taxon>
        <taxon>Mermithidae</taxon>
        <taxon>Romanomermis</taxon>
    </lineage>
</organism>
<proteinExistence type="predicted"/>
<keyword evidence="2" id="KW-1185">Reference proteome</keyword>
<accession>A0A915ICQ6</accession>
<evidence type="ECO:0000313" key="2">
    <source>
        <dbReference type="Proteomes" id="UP000887565"/>
    </source>
</evidence>
<protein>
    <submittedName>
        <fullName evidence="3">Uncharacterized protein</fullName>
    </submittedName>
</protein>